<feature type="domain" description="Metallo-beta-lactamase" evidence="7">
    <location>
        <begin position="454"/>
        <end position="657"/>
    </location>
</feature>
<dbReference type="EMBL" id="AZEE01000028">
    <property type="protein sequence ID" value="KRK98243.1"/>
    <property type="molecule type" value="Genomic_DNA"/>
</dbReference>
<name>A0A0R1LX90_9LACO</name>
<dbReference type="NCBIfam" id="TIGR00360">
    <property type="entry name" value="ComEC_N-term"/>
    <property type="match status" value="1"/>
</dbReference>
<dbReference type="Proteomes" id="UP000051160">
    <property type="component" value="Unassembled WGS sequence"/>
</dbReference>
<dbReference type="SMART" id="SM00849">
    <property type="entry name" value="Lactamase_B"/>
    <property type="match status" value="1"/>
</dbReference>
<dbReference type="GO" id="GO:0005886">
    <property type="term" value="C:plasma membrane"/>
    <property type="evidence" value="ECO:0007669"/>
    <property type="project" value="UniProtKB-SubCell"/>
</dbReference>
<dbReference type="Pfam" id="PF13567">
    <property type="entry name" value="DUF4131"/>
    <property type="match status" value="1"/>
</dbReference>
<proteinExistence type="predicted"/>
<dbReference type="InterPro" id="IPR035681">
    <property type="entry name" value="ComA-like_MBL"/>
</dbReference>
<evidence type="ECO:0000259" key="7">
    <source>
        <dbReference type="SMART" id="SM00849"/>
    </source>
</evidence>
<dbReference type="STRING" id="1423776.FD04_GL001223"/>
<dbReference type="Gene3D" id="3.60.15.10">
    <property type="entry name" value="Ribonuclease Z/Hydroxyacylglutathione hydrolase-like"/>
    <property type="match status" value="1"/>
</dbReference>
<dbReference type="InterPro" id="IPR025405">
    <property type="entry name" value="DUF4131"/>
</dbReference>
<keyword evidence="5 6" id="KW-0472">Membrane</keyword>
<keyword evidence="2" id="KW-1003">Cell membrane</keyword>
<keyword evidence="3 6" id="KW-0812">Transmembrane</keyword>
<accession>A0A0R1LX90</accession>
<dbReference type="SUPFAM" id="SSF56281">
    <property type="entry name" value="Metallo-hydrolase/oxidoreductase"/>
    <property type="match status" value="1"/>
</dbReference>
<feature type="transmembrane region" description="Helical" evidence="6">
    <location>
        <begin position="422"/>
        <end position="441"/>
    </location>
</feature>
<dbReference type="PANTHER" id="PTHR30619">
    <property type="entry name" value="DNA INTERNALIZATION/COMPETENCE PROTEIN COMEC/REC2"/>
    <property type="match status" value="1"/>
</dbReference>
<keyword evidence="9" id="KW-1185">Reference proteome</keyword>
<evidence type="ECO:0000256" key="3">
    <source>
        <dbReference type="ARBA" id="ARBA00022692"/>
    </source>
</evidence>
<feature type="transmembrane region" description="Helical" evidence="6">
    <location>
        <begin position="6"/>
        <end position="23"/>
    </location>
</feature>
<dbReference type="AlphaFoldDB" id="A0A0R1LX90"/>
<evidence type="ECO:0000256" key="5">
    <source>
        <dbReference type="ARBA" id="ARBA00023136"/>
    </source>
</evidence>
<reference evidence="8 9" key="1">
    <citation type="journal article" date="2015" name="Genome Announc.">
        <title>Expanding the biotechnology potential of lactobacilli through comparative genomics of 213 strains and associated genera.</title>
        <authorList>
            <person name="Sun Z."/>
            <person name="Harris H.M."/>
            <person name="McCann A."/>
            <person name="Guo C."/>
            <person name="Argimon S."/>
            <person name="Zhang W."/>
            <person name="Yang X."/>
            <person name="Jeffery I.B."/>
            <person name="Cooney J.C."/>
            <person name="Kagawa T.F."/>
            <person name="Liu W."/>
            <person name="Song Y."/>
            <person name="Salvetti E."/>
            <person name="Wrobel A."/>
            <person name="Rasinkangas P."/>
            <person name="Parkhill J."/>
            <person name="Rea M.C."/>
            <person name="O'Sullivan O."/>
            <person name="Ritari J."/>
            <person name="Douillard F.P."/>
            <person name="Paul Ross R."/>
            <person name="Yang R."/>
            <person name="Briner A.E."/>
            <person name="Felis G.E."/>
            <person name="de Vos W.M."/>
            <person name="Barrangou R."/>
            <person name="Klaenhammer T.R."/>
            <person name="Caufield P.W."/>
            <person name="Cui Y."/>
            <person name="Zhang H."/>
            <person name="O'Toole P.W."/>
        </authorList>
    </citation>
    <scope>NUCLEOTIDE SEQUENCE [LARGE SCALE GENOMIC DNA]</scope>
    <source>
        <strain evidence="8 9">DSM 19909</strain>
    </source>
</reference>
<dbReference type="NCBIfam" id="TIGR00361">
    <property type="entry name" value="ComEC_Rec2"/>
    <property type="match status" value="1"/>
</dbReference>
<evidence type="ECO:0000256" key="2">
    <source>
        <dbReference type="ARBA" id="ARBA00022475"/>
    </source>
</evidence>
<keyword evidence="4 6" id="KW-1133">Transmembrane helix</keyword>
<feature type="transmembrane region" description="Helical" evidence="6">
    <location>
        <begin position="225"/>
        <end position="242"/>
    </location>
</feature>
<dbReference type="InterPro" id="IPR052159">
    <property type="entry name" value="Competence_DNA_uptake"/>
</dbReference>
<organism evidence="8 9">
    <name type="scientific">Secundilactobacillus odoratitofui DSM 19909 = JCM 15043</name>
    <dbReference type="NCBI Taxonomy" id="1423776"/>
    <lineage>
        <taxon>Bacteria</taxon>
        <taxon>Bacillati</taxon>
        <taxon>Bacillota</taxon>
        <taxon>Bacilli</taxon>
        <taxon>Lactobacillales</taxon>
        <taxon>Lactobacillaceae</taxon>
        <taxon>Secundilactobacillus</taxon>
    </lineage>
</organism>
<feature type="transmembrane region" description="Helical" evidence="6">
    <location>
        <begin position="248"/>
        <end position="266"/>
    </location>
</feature>
<dbReference type="InterPro" id="IPR036866">
    <property type="entry name" value="RibonucZ/Hydroxyglut_hydro"/>
</dbReference>
<comment type="caution">
    <text evidence="8">The sequence shown here is derived from an EMBL/GenBank/DDBJ whole genome shotgun (WGS) entry which is preliminary data.</text>
</comment>
<comment type="subcellular location">
    <subcellularLocation>
        <location evidence="1">Cell membrane</location>
        <topology evidence="1">Multi-pass membrane protein</topology>
    </subcellularLocation>
</comment>
<feature type="transmembrane region" description="Helical" evidence="6">
    <location>
        <begin position="313"/>
        <end position="332"/>
    </location>
</feature>
<feature type="transmembrane region" description="Helical" evidence="6">
    <location>
        <begin position="156"/>
        <end position="175"/>
    </location>
</feature>
<dbReference type="Pfam" id="PF00753">
    <property type="entry name" value="Lactamase_B"/>
    <property type="match status" value="1"/>
</dbReference>
<evidence type="ECO:0000313" key="8">
    <source>
        <dbReference type="EMBL" id="KRK98243.1"/>
    </source>
</evidence>
<evidence type="ECO:0000256" key="1">
    <source>
        <dbReference type="ARBA" id="ARBA00004651"/>
    </source>
</evidence>
<dbReference type="Pfam" id="PF03772">
    <property type="entry name" value="Competence"/>
    <property type="match status" value="1"/>
</dbReference>
<dbReference type="PATRIC" id="fig|1423776.4.peg.1236"/>
<dbReference type="GO" id="GO:0030420">
    <property type="term" value="P:establishment of competence for transformation"/>
    <property type="evidence" value="ECO:0007669"/>
    <property type="project" value="InterPro"/>
</dbReference>
<evidence type="ECO:0000313" key="9">
    <source>
        <dbReference type="Proteomes" id="UP000051160"/>
    </source>
</evidence>
<dbReference type="CDD" id="cd07731">
    <property type="entry name" value="ComA-like_MBL-fold"/>
    <property type="match status" value="1"/>
</dbReference>
<gene>
    <name evidence="8" type="ORF">FD04_GL001223</name>
</gene>
<feature type="transmembrane region" description="Helical" evidence="6">
    <location>
        <begin position="384"/>
        <end position="415"/>
    </location>
</feature>
<feature type="transmembrane region" description="Helical" evidence="6">
    <location>
        <begin position="273"/>
        <end position="293"/>
    </location>
</feature>
<protein>
    <recommendedName>
        <fullName evidence="7">Metallo-beta-lactamase domain-containing protein</fullName>
    </recommendedName>
</protein>
<dbReference type="PANTHER" id="PTHR30619:SF7">
    <property type="entry name" value="BETA-LACTAMASE DOMAIN PROTEIN"/>
    <property type="match status" value="1"/>
</dbReference>
<evidence type="ECO:0000256" key="6">
    <source>
        <dbReference type="SAM" id="Phobius"/>
    </source>
</evidence>
<sequence>MRDGRLTLITAIGALLICGWFWHCRQSEQRLTLPDQANATMLLVIQPDEFRIEKGQIQFRGHLSDGRVIQGQYFSKEKENLQRFKFDKTTSVLVTGELGRPLPATNAAEFDYRRYLAKNGVYNTIKVTKLVLKAPVRTLNPFQWWQNKCHELRAQWVTATMQLPATLRLYVQGLFLGWRADDFYETLHAVTDLGLIHLFSISGFHVSWLVNVLSKGLIRLRLTQWIIAWIMLMILPSYFILAGAAPSLFRAVAAAMFGFLVHLLGWRVSSLSLWSFSLIAGLVVYPAILTQFGGQLSYGLAFALLFVGQFKPIKQAILLNLISLPIILYHVYQWHVLTLFVNLLILPIFSVCVFPIVLLAGLLGHSLTGLASAVDGLLNWLTELLNQLAALPGMVVFGQPPIVAVMGLIILTIVLMAQRIKWWSGICLVMMYVTCYGLIHYPTSGEVTFFDIGQGDSFLVTSPRHREITMIDTGGRVNFGGQAVTGRSKALKVSVNYLKSQGIDHIDQLLLSHQDSDHVGDITDVLQNLHVKRLYVPLGMMDNPRFVKRIEADLKNTQVISVKAGDHVSGTNLTVVHPMQAGEGTNEDSMVLHGAYGGRKWLFTGDLDRAGERAILTQFPSLTTDVLKLGHHGSKTSSDPGVLLKLQPQLAIISAGRDNRYGHPNQETMTTLSKQQIPFLSTQTSGMIRYRYTKSGKNQWQTFLKEK</sequence>
<feature type="transmembrane region" description="Helical" evidence="6">
    <location>
        <begin position="339"/>
        <end position="364"/>
    </location>
</feature>
<dbReference type="InterPro" id="IPR004477">
    <property type="entry name" value="ComEC_N"/>
</dbReference>
<evidence type="ECO:0000256" key="4">
    <source>
        <dbReference type="ARBA" id="ARBA00022989"/>
    </source>
</evidence>
<dbReference type="InterPro" id="IPR001279">
    <property type="entry name" value="Metallo-B-lactamas"/>
</dbReference>
<dbReference type="InterPro" id="IPR004797">
    <property type="entry name" value="Competence_ComEC/Rec2"/>
</dbReference>
<feature type="transmembrane region" description="Helical" evidence="6">
    <location>
        <begin position="195"/>
        <end position="213"/>
    </location>
</feature>